<dbReference type="InterPro" id="IPR001478">
    <property type="entry name" value="PDZ"/>
</dbReference>
<evidence type="ECO:0000256" key="2">
    <source>
        <dbReference type="ARBA" id="ARBA00022670"/>
    </source>
</evidence>
<reference evidence="8" key="1">
    <citation type="journal article" date="2019" name="Int. J. Syst. Evol. Microbiol.">
        <title>The Global Catalogue of Microorganisms (GCM) 10K type strain sequencing project: providing services to taxonomists for standard genome sequencing and annotation.</title>
        <authorList>
            <consortium name="The Broad Institute Genomics Platform"/>
            <consortium name="The Broad Institute Genome Sequencing Center for Infectious Disease"/>
            <person name="Wu L."/>
            <person name="Ma J."/>
        </authorList>
    </citation>
    <scope>NUCLEOTIDE SEQUENCE [LARGE SCALE GENOMIC DNA]</scope>
    <source>
        <strain evidence="8">JCM 18720</strain>
    </source>
</reference>
<dbReference type="Pfam" id="PF11818">
    <property type="entry name" value="DUF3340"/>
    <property type="match status" value="1"/>
</dbReference>
<dbReference type="Gene3D" id="2.30.42.10">
    <property type="match status" value="1"/>
</dbReference>
<dbReference type="InterPro" id="IPR020992">
    <property type="entry name" value="Tail_Prtase_C"/>
</dbReference>
<dbReference type="SUPFAM" id="SSF50156">
    <property type="entry name" value="PDZ domain-like"/>
    <property type="match status" value="1"/>
</dbReference>
<keyword evidence="4 5" id="KW-0720">Serine protease</keyword>
<dbReference type="InterPro" id="IPR004447">
    <property type="entry name" value="Peptidase_S41A"/>
</dbReference>
<evidence type="ECO:0000256" key="4">
    <source>
        <dbReference type="ARBA" id="ARBA00022825"/>
    </source>
</evidence>
<dbReference type="InterPro" id="IPR040573">
    <property type="entry name" value="TSP_N"/>
</dbReference>
<dbReference type="InterPro" id="IPR005151">
    <property type="entry name" value="Tail-specific_protease"/>
</dbReference>
<evidence type="ECO:0000256" key="3">
    <source>
        <dbReference type="ARBA" id="ARBA00022801"/>
    </source>
</evidence>
<dbReference type="Pfam" id="PF17804">
    <property type="entry name" value="TSP_NTD"/>
    <property type="match status" value="1"/>
</dbReference>
<dbReference type="InterPro" id="IPR029045">
    <property type="entry name" value="ClpP/crotonase-like_dom_sf"/>
</dbReference>
<proteinExistence type="inferred from homology"/>
<dbReference type="SMART" id="SM00245">
    <property type="entry name" value="TSPc"/>
    <property type="match status" value="1"/>
</dbReference>
<dbReference type="Gene3D" id="3.30.750.44">
    <property type="match status" value="1"/>
</dbReference>
<dbReference type="Proteomes" id="UP001501600">
    <property type="component" value="Unassembled WGS sequence"/>
</dbReference>
<dbReference type="PANTHER" id="PTHR32060:SF22">
    <property type="entry name" value="CARBOXYL-TERMINAL-PROCESSING PEPTIDASE 3, CHLOROPLASTIC"/>
    <property type="match status" value="1"/>
</dbReference>
<comment type="caution">
    <text evidence="7">The sequence shown here is derived from an EMBL/GenBank/DDBJ whole genome shotgun (WGS) entry which is preliminary data.</text>
</comment>
<keyword evidence="8" id="KW-1185">Reference proteome</keyword>
<evidence type="ECO:0000256" key="5">
    <source>
        <dbReference type="RuleBase" id="RU004404"/>
    </source>
</evidence>
<evidence type="ECO:0000259" key="6">
    <source>
        <dbReference type="PROSITE" id="PS50106"/>
    </source>
</evidence>
<dbReference type="InterPro" id="IPR036034">
    <property type="entry name" value="PDZ_sf"/>
</dbReference>
<dbReference type="Pfam" id="PF03572">
    <property type="entry name" value="Peptidase_S41"/>
    <property type="match status" value="1"/>
</dbReference>
<dbReference type="NCBIfam" id="TIGR00225">
    <property type="entry name" value="prc"/>
    <property type="match status" value="1"/>
</dbReference>
<gene>
    <name evidence="7" type="primary">prc</name>
    <name evidence="7" type="ORF">GCM10025772_06460</name>
</gene>
<keyword evidence="2 5" id="KW-0645">Protease</keyword>
<dbReference type="PROSITE" id="PS50106">
    <property type="entry name" value="PDZ"/>
    <property type="match status" value="1"/>
</dbReference>
<protein>
    <submittedName>
        <fullName evidence="7">Carboxy terminal-processing peptidase</fullName>
    </submittedName>
</protein>
<evidence type="ECO:0000313" key="7">
    <source>
        <dbReference type="EMBL" id="GAA5187859.1"/>
    </source>
</evidence>
<evidence type="ECO:0000313" key="8">
    <source>
        <dbReference type="Proteomes" id="UP001501600"/>
    </source>
</evidence>
<dbReference type="PANTHER" id="PTHR32060">
    <property type="entry name" value="TAIL-SPECIFIC PROTEASE"/>
    <property type="match status" value="1"/>
</dbReference>
<accession>A0ABP9RWH3</accession>
<dbReference type="SUPFAM" id="SSF52096">
    <property type="entry name" value="ClpP/crotonase"/>
    <property type="match status" value="1"/>
</dbReference>
<dbReference type="EMBL" id="BAABLF010000005">
    <property type="protein sequence ID" value="GAA5187859.1"/>
    <property type="molecule type" value="Genomic_DNA"/>
</dbReference>
<dbReference type="CDD" id="cd07560">
    <property type="entry name" value="Peptidase_S41_CPP"/>
    <property type="match status" value="1"/>
</dbReference>
<evidence type="ECO:0000256" key="1">
    <source>
        <dbReference type="ARBA" id="ARBA00009179"/>
    </source>
</evidence>
<feature type="domain" description="PDZ" evidence="6">
    <location>
        <begin position="229"/>
        <end position="289"/>
    </location>
</feature>
<keyword evidence="3 5" id="KW-0378">Hydrolase</keyword>
<dbReference type="Gene3D" id="3.90.226.10">
    <property type="entry name" value="2-enoyl-CoA Hydratase, Chain A, domain 1"/>
    <property type="match status" value="1"/>
</dbReference>
<name>A0ABP9RWH3_9GAMM</name>
<dbReference type="CDD" id="cd06782">
    <property type="entry name" value="cpPDZ_CPP-like"/>
    <property type="match status" value="1"/>
</dbReference>
<dbReference type="SMART" id="SM00228">
    <property type="entry name" value="PDZ"/>
    <property type="match status" value="1"/>
</dbReference>
<dbReference type="Pfam" id="PF00595">
    <property type="entry name" value="PDZ"/>
    <property type="match status" value="1"/>
</dbReference>
<sequence>MAGSSAPALSDLPTLQQESQHKVASKRITDLFTRSHYRQVDFDQSFSAQAFERYLQQLDFNRTNLLASDIAKYDRLRSRFIPQITKGDLDQAYELYELSMKRRFERLQYALTLLDKPFDFDQAGDKYYFDREEAAWPTTTAELNELWRQRVKYDALNLAMTGKAWDEIQPMLTKRYQNAMKRLTQTQSEDVFQAVMNAFAYTVEPHTSYLSPRNADRFQQEMNLSLEGIGAVLMIDDDYTVIRSLVTGGPADRQGELKPDDRIIGVGQEGEEIVDVIGWRLDDVVDLIKGPKDTQVTLQVLAAKDGNNARPKLIEIVRDKVRLEDRAVKSGVLKVEQGNGQTRRVGVIEIPSFYMNISQDVAAELKTLEQQDVEGIIIDLRGNGGGALSEASLLSGLFIRQGPVVQIRDQRGRITVNGDSDGRLAYDGPLTVLVDRYSASASEIFAAAMQDYGRALVLGEQTFGKGTVQQHRQLGRIYDLYDKPMGNVTYTIAKFYRINGGSTQLRGVVPDLTFPSYVRDGEFGESQEDNALPWDSVPAARYGSLDWIAPELLTQLERRHEQRVQDNVEFRMLQEDIARYREHKDRKWISLVKAEREAEEREDDARALERTNVRRVMMGMEPVESLAEAEDMELEDFLLDEAGAITLDMVDWTLTAKRAPDA</sequence>
<organism evidence="7 8">
    <name type="scientific">Ferrimonas gelatinilytica</name>
    <dbReference type="NCBI Taxonomy" id="1255257"/>
    <lineage>
        <taxon>Bacteria</taxon>
        <taxon>Pseudomonadati</taxon>
        <taxon>Pseudomonadota</taxon>
        <taxon>Gammaproteobacteria</taxon>
        <taxon>Alteromonadales</taxon>
        <taxon>Ferrimonadaceae</taxon>
        <taxon>Ferrimonas</taxon>
    </lineage>
</organism>
<dbReference type="NCBIfam" id="NF008388">
    <property type="entry name" value="PRK11186.1"/>
    <property type="match status" value="1"/>
</dbReference>
<comment type="similarity">
    <text evidence="1 5">Belongs to the peptidase S41A family.</text>
</comment>